<dbReference type="AlphaFoldDB" id="C0QI63"/>
<dbReference type="GO" id="GO:0006935">
    <property type="term" value="P:chemotaxis"/>
    <property type="evidence" value="ECO:0007669"/>
    <property type="project" value="UniProtKB-KW"/>
</dbReference>
<dbReference type="KEGG" id="dat:HRM2_27070"/>
<gene>
    <name evidence="2" type="ordered locus">HRM2_27070</name>
</gene>
<dbReference type="InterPro" id="IPR024513">
    <property type="entry name" value="DUF3334"/>
</dbReference>
<protein>
    <recommendedName>
        <fullName evidence="4">Chemotaxis phosphatase CheX-like domain-containing protein</fullName>
    </recommendedName>
</protein>
<accession>C0QI63</accession>
<dbReference type="eggNOG" id="COG1776">
    <property type="taxonomic scope" value="Bacteria"/>
</dbReference>
<dbReference type="HOGENOM" id="CLU_102954_0_0_7"/>
<reference evidence="2 3" key="1">
    <citation type="journal article" date="2009" name="Environ. Microbiol.">
        <title>Genome sequence of Desulfobacterium autotrophicum HRM2, a marine sulfate reducer oxidizing organic carbon completely to carbon dioxide.</title>
        <authorList>
            <person name="Strittmatter A.W."/>
            <person name="Liesegang H."/>
            <person name="Rabus R."/>
            <person name="Decker I."/>
            <person name="Amann J."/>
            <person name="Andres S."/>
            <person name="Henne A."/>
            <person name="Fricke W.F."/>
            <person name="Martinez-Arias R."/>
            <person name="Bartels D."/>
            <person name="Goesmann A."/>
            <person name="Krause L."/>
            <person name="Puehler A."/>
            <person name="Klenk H.P."/>
            <person name="Richter M."/>
            <person name="Schuler M."/>
            <person name="Gloeckner F.O."/>
            <person name="Meyerdierks A."/>
            <person name="Gottschalk G."/>
            <person name="Amann R."/>
        </authorList>
    </citation>
    <scope>NUCLEOTIDE SEQUENCE [LARGE SCALE GENOMIC DNA]</scope>
    <source>
        <strain evidence="3">ATCC 43914 / DSM 3382 / HRM2</strain>
    </source>
</reference>
<organism evidence="2 3">
    <name type="scientific">Desulforapulum autotrophicum (strain ATCC 43914 / DSM 3382 / VKM B-1955 / HRM2)</name>
    <name type="common">Desulfobacterium autotrophicum</name>
    <dbReference type="NCBI Taxonomy" id="177437"/>
    <lineage>
        <taxon>Bacteria</taxon>
        <taxon>Pseudomonadati</taxon>
        <taxon>Thermodesulfobacteriota</taxon>
        <taxon>Desulfobacteria</taxon>
        <taxon>Desulfobacterales</taxon>
        <taxon>Desulfobacteraceae</taxon>
        <taxon>Desulforapulum</taxon>
    </lineage>
</organism>
<dbReference type="STRING" id="177437.HRM2_27070"/>
<evidence type="ECO:0008006" key="4">
    <source>
        <dbReference type="Google" id="ProtNLM"/>
    </source>
</evidence>
<dbReference type="Pfam" id="PF11813">
    <property type="entry name" value="DUF3334"/>
    <property type="match status" value="1"/>
</dbReference>
<dbReference type="EMBL" id="CP001087">
    <property type="protein sequence ID" value="ACN15799.1"/>
    <property type="molecule type" value="Genomic_DNA"/>
</dbReference>
<dbReference type="OrthoDB" id="8748921at2"/>
<sequence length="225" mass="25987">MVIDKSTKSTDDILLILCKTVQKVLQKASAQEISFSPFVQKIKRTCLKPDIGCFTIFEGGISGLLVMNFSKKAALDIYRSYMIHMGMPEDELSILHTSDDVANVLGELMNQVMGHFQTELRNELHVTIKQNQPKMLVISKDISISIDTQIDDPQYRRVSFETEKHRPFFLELGIEDTEFELLFPYEKEEEEDVEEIFMEAKRRHQEEEKSTKGEVDEAFIKKMGL</sequence>
<dbReference type="RefSeq" id="WP_015904562.1">
    <property type="nucleotide sequence ID" value="NC_012108.1"/>
</dbReference>
<dbReference type="Proteomes" id="UP000000442">
    <property type="component" value="Chromosome"/>
</dbReference>
<evidence type="ECO:0000256" key="1">
    <source>
        <dbReference type="ARBA" id="ARBA00022500"/>
    </source>
</evidence>
<dbReference type="InterPro" id="IPR028976">
    <property type="entry name" value="CheC-like_sf"/>
</dbReference>
<evidence type="ECO:0000313" key="3">
    <source>
        <dbReference type="Proteomes" id="UP000000442"/>
    </source>
</evidence>
<name>C0QI63_DESAH</name>
<evidence type="ECO:0000313" key="2">
    <source>
        <dbReference type="EMBL" id="ACN15799.1"/>
    </source>
</evidence>
<dbReference type="SUPFAM" id="SSF103039">
    <property type="entry name" value="CheC-like"/>
    <property type="match status" value="1"/>
</dbReference>
<keyword evidence="3" id="KW-1185">Reference proteome</keyword>
<proteinExistence type="predicted"/>
<dbReference type="Gene3D" id="3.40.1550.10">
    <property type="entry name" value="CheC-like"/>
    <property type="match status" value="1"/>
</dbReference>
<keyword evidence="1" id="KW-0145">Chemotaxis</keyword>